<organism evidence="2 3">
    <name type="scientific">Pedobacter duraquae</name>
    <dbReference type="NCBI Taxonomy" id="425511"/>
    <lineage>
        <taxon>Bacteria</taxon>
        <taxon>Pseudomonadati</taxon>
        <taxon>Bacteroidota</taxon>
        <taxon>Sphingobacteriia</taxon>
        <taxon>Sphingobacteriales</taxon>
        <taxon>Sphingobacteriaceae</taxon>
        <taxon>Pedobacter</taxon>
    </lineage>
</organism>
<evidence type="ECO:0000313" key="3">
    <source>
        <dbReference type="Proteomes" id="UP000295499"/>
    </source>
</evidence>
<proteinExistence type="predicted"/>
<feature type="signal peptide" evidence="1">
    <location>
        <begin position="1"/>
        <end position="21"/>
    </location>
</feature>
<dbReference type="RefSeq" id="WP_133556997.1">
    <property type="nucleotide sequence ID" value="NZ_SNWM01000003.1"/>
</dbReference>
<dbReference type="InterPro" id="IPR026341">
    <property type="entry name" value="T9SS_type_B"/>
</dbReference>
<comment type="caution">
    <text evidence="2">The sequence shown here is derived from an EMBL/GenBank/DDBJ whole genome shotgun (WGS) entry which is preliminary data.</text>
</comment>
<keyword evidence="3" id="KW-1185">Reference proteome</keyword>
<dbReference type="OrthoDB" id="9765926at2"/>
<evidence type="ECO:0000313" key="2">
    <source>
        <dbReference type="EMBL" id="TDO22026.1"/>
    </source>
</evidence>
<keyword evidence="1" id="KW-0732">Signal</keyword>
<sequence>MKRWLHILALIPGLMSAQLAAAQLVNNGQIIYVSTGALLNVQDNYIHQTGSVFLNGDFTVSQNWTNNDPLGPVFNVASLGNARFTGTDIRIEGPGTTQFPSLIFINPGIATLYVNTEARRSLVLDSKKIITQKNTLSLLNPEITALTRNGGYVVTEGQGLLLRRTNLADEYLYPLGAADGSRYAPVTIQPADNQSNIFGVSLENHSPDRDGYNRQLKRDELQNINDKYYYTLNQPSGTSASEVSLYGNSTDGRFNMVARWIDNRIWEKAGQARQLTGAFGSGLDQVFAFNTSALGVLLNPITLANGINAANPFTFFNAFSPDGDGKNDTWEIKNIDAYPDNDLQIFDRSGNRVYSAESYSKAKSWDGGTQSSGTFYYVLRAKIDGVNKTFKGFITMVKR</sequence>
<protein>
    <submittedName>
        <fullName evidence="2">Gliding motility-associated-like protein</fullName>
    </submittedName>
</protein>
<dbReference type="Proteomes" id="UP000295499">
    <property type="component" value="Unassembled WGS sequence"/>
</dbReference>
<reference evidence="2 3" key="1">
    <citation type="submission" date="2019-03" db="EMBL/GenBank/DDBJ databases">
        <title>Genomic Encyclopedia of Archaeal and Bacterial Type Strains, Phase II (KMG-II): from individual species to whole genera.</title>
        <authorList>
            <person name="Goeker M."/>
        </authorList>
    </citation>
    <scope>NUCLEOTIDE SEQUENCE [LARGE SCALE GENOMIC DNA]</scope>
    <source>
        <strain evidence="2 3">DSM 19034</strain>
    </source>
</reference>
<dbReference type="NCBIfam" id="TIGR04131">
    <property type="entry name" value="Bac_Flav_CTERM"/>
    <property type="match status" value="1"/>
</dbReference>
<dbReference type="EMBL" id="SNWM01000003">
    <property type="protein sequence ID" value="TDO22026.1"/>
    <property type="molecule type" value="Genomic_DNA"/>
</dbReference>
<name>A0A4R6IJC1_9SPHI</name>
<gene>
    <name evidence="2" type="ORF">CLV32_3140</name>
</gene>
<feature type="chain" id="PRO_5020351208" evidence="1">
    <location>
        <begin position="22"/>
        <end position="399"/>
    </location>
</feature>
<accession>A0A4R6IJC1</accession>
<evidence type="ECO:0000256" key="1">
    <source>
        <dbReference type="SAM" id="SignalP"/>
    </source>
</evidence>
<dbReference type="AlphaFoldDB" id="A0A4R6IJC1"/>
<dbReference type="Pfam" id="PF13585">
    <property type="entry name" value="CHU_C"/>
    <property type="match status" value="1"/>
</dbReference>